<dbReference type="AlphaFoldDB" id="A0A835B1U8"/>
<keyword evidence="8 17" id="KW-0479">Metal-binding</keyword>
<keyword evidence="12 19" id="KW-1015">Disulfide bond</keyword>
<accession>A0A835B1U8</accession>
<evidence type="ECO:0000256" key="3">
    <source>
        <dbReference type="ARBA" id="ARBA00006873"/>
    </source>
</evidence>
<dbReference type="PANTHER" id="PTHR31235">
    <property type="entry name" value="PEROXIDASE 25-RELATED"/>
    <property type="match status" value="1"/>
</dbReference>
<evidence type="ECO:0000256" key="4">
    <source>
        <dbReference type="ARBA" id="ARBA00012313"/>
    </source>
</evidence>
<evidence type="ECO:0000256" key="1">
    <source>
        <dbReference type="ARBA" id="ARBA00000189"/>
    </source>
</evidence>
<feature type="binding site" evidence="16">
    <location>
        <position position="749"/>
    </location>
    <ligand>
        <name>substrate</name>
    </ligand>
</feature>
<evidence type="ECO:0000256" key="8">
    <source>
        <dbReference type="ARBA" id="ARBA00022723"/>
    </source>
</evidence>
<evidence type="ECO:0000256" key="2">
    <source>
        <dbReference type="ARBA" id="ARBA00004613"/>
    </source>
</evidence>
<dbReference type="GO" id="GO:0140825">
    <property type="term" value="F:lactoperoxidase activity"/>
    <property type="evidence" value="ECO:0007669"/>
    <property type="project" value="UniProtKB-EC"/>
</dbReference>
<comment type="subcellular location">
    <subcellularLocation>
        <location evidence="2">Secreted</location>
    </subcellularLocation>
</comment>
<evidence type="ECO:0000259" key="22">
    <source>
        <dbReference type="PROSITE" id="PS50873"/>
    </source>
</evidence>
<dbReference type="Gene3D" id="1.10.520.10">
    <property type="match status" value="2"/>
</dbReference>
<evidence type="ECO:0000256" key="17">
    <source>
        <dbReference type="PIRSR" id="PIRSR600823-3"/>
    </source>
</evidence>
<comment type="cofactor">
    <cofactor evidence="17">
        <name>Ca(2+)</name>
        <dbReference type="ChEBI" id="CHEBI:29108"/>
    </cofactor>
    <text evidence="17">Binds 2 calcium ions per subunit.</text>
</comment>
<evidence type="ECO:0000256" key="21">
    <source>
        <dbReference type="SAM" id="SignalP"/>
    </source>
</evidence>
<proteinExistence type="inferred from homology"/>
<keyword evidence="24" id="KW-1185">Reference proteome</keyword>
<feature type="binding site" evidence="17">
    <location>
        <position position="830"/>
    </location>
    <ligand>
        <name>Ca(2+)</name>
        <dbReference type="ChEBI" id="CHEBI:29108"/>
        <label>2</label>
    </ligand>
</feature>
<gene>
    <name evidence="23" type="ORF">HU200_045914</name>
</gene>
<organism evidence="23 24">
    <name type="scientific">Digitaria exilis</name>
    <dbReference type="NCBI Taxonomy" id="1010633"/>
    <lineage>
        <taxon>Eukaryota</taxon>
        <taxon>Viridiplantae</taxon>
        <taxon>Streptophyta</taxon>
        <taxon>Embryophyta</taxon>
        <taxon>Tracheophyta</taxon>
        <taxon>Spermatophyta</taxon>
        <taxon>Magnoliopsida</taxon>
        <taxon>Liliopsida</taxon>
        <taxon>Poales</taxon>
        <taxon>Poaceae</taxon>
        <taxon>PACMAD clade</taxon>
        <taxon>Panicoideae</taxon>
        <taxon>Panicodae</taxon>
        <taxon>Paniceae</taxon>
        <taxon>Anthephorinae</taxon>
        <taxon>Digitaria</taxon>
    </lineage>
</organism>
<dbReference type="FunFam" id="1.10.420.10:FF:000006">
    <property type="entry name" value="Peroxidase"/>
    <property type="match status" value="2"/>
</dbReference>
<evidence type="ECO:0000256" key="18">
    <source>
        <dbReference type="PIRSR" id="PIRSR600823-4"/>
    </source>
</evidence>
<evidence type="ECO:0000256" key="13">
    <source>
        <dbReference type="ARBA" id="ARBA00023180"/>
    </source>
</evidence>
<dbReference type="InterPro" id="IPR019793">
    <property type="entry name" value="Peroxidases_heam-ligand_BS"/>
</dbReference>
<feature type="binding site" evidence="17">
    <location>
        <position position="659"/>
    </location>
    <ligand>
        <name>Ca(2+)</name>
        <dbReference type="ChEBI" id="CHEBI:29108"/>
        <label>1</label>
    </ligand>
</feature>
<comment type="cofactor">
    <cofactor evidence="17">
        <name>heme b</name>
        <dbReference type="ChEBI" id="CHEBI:60344"/>
    </cofactor>
    <text evidence="17">Binds 1 heme b (iron(II)-protoporphyrin IX) group per subunit.</text>
</comment>
<dbReference type="EMBL" id="JACEFO010002125">
    <property type="protein sequence ID" value="KAF8679148.1"/>
    <property type="molecule type" value="Genomic_DNA"/>
</dbReference>
<evidence type="ECO:0000256" key="10">
    <source>
        <dbReference type="ARBA" id="ARBA00023002"/>
    </source>
</evidence>
<dbReference type="GO" id="GO:0006979">
    <property type="term" value="P:response to oxidative stress"/>
    <property type="evidence" value="ECO:0007669"/>
    <property type="project" value="InterPro"/>
</dbReference>
<dbReference type="CDD" id="cd00693">
    <property type="entry name" value="secretory_peroxidase"/>
    <property type="match status" value="2"/>
</dbReference>
<dbReference type="SUPFAM" id="SSF48113">
    <property type="entry name" value="Heme-dependent peroxidases"/>
    <property type="match status" value="2"/>
</dbReference>
<feature type="active site" description="Proton acceptor" evidence="15">
    <location>
        <position position="649"/>
    </location>
</feature>
<feature type="region of interest" description="Disordered" evidence="20">
    <location>
        <begin position="422"/>
        <end position="627"/>
    </location>
</feature>
<keyword evidence="9 17" id="KW-0106">Calcium</keyword>
<keyword evidence="6" id="KW-0575">Peroxidase</keyword>
<evidence type="ECO:0000256" key="11">
    <source>
        <dbReference type="ARBA" id="ARBA00023004"/>
    </source>
</evidence>
<comment type="catalytic activity">
    <reaction evidence="1">
        <text>2 a phenolic donor + H2O2 = 2 a phenolic radical donor + 2 H2O</text>
        <dbReference type="Rhea" id="RHEA:56136"/>
        <dbReference type="ChEBI" id="CHEBI:15377"/>
        <dbReference type="ChEBI" id="CHEBI:16240"/>
        <dbReference type="ChEBI" id="CHEBI:139520"/>
        <dbReference type="ChEBI" id="CHEBI:139521"/>
        <dbReference type="EC" id="1.11.1.7"/>
    </reaction>
</comment>
<feature type="domain" description="Plant heme peroxidase family profile" evidence="22">
    <location>
        <begin position="641"/>
        <end position="911"/>
    </location>
</feature>
<dbReference type="InterPro" id="IPR000823">
    <property type="entry name" value="Peroxidase_pln"/>
</dbReference>
<keyword evidence="5" id="KW-0964">Secreted</keyword>
<feature type="region of interest" description="Disordered" evidence="20">
    <location>
        <begin position="22"/>
        <end position="73"/>
    </location>
</feature>
<dbReference type="GO" id="GO:0042744">
    <property type="term" value="P:hydrogen peroxide catabolic process"/>
    <property type="evidence" value="ECO:0007669"/>
    <property type="project" value="UniProtKB-KW"/>
</dbReference>
<feature type="disulfide bond" evidence="19">
    <location>
        <begin position="651"/>
        <end position="656"/>
    </location>
</feature>
<evidence type="ECO:0000256" key="6">
    <source>
        <dbReference type="ARBA" id="ARBA00022559"/>
    </source>
</evidence>
<keyword evidence="10" id="KW-0560">Oxidoreductase</keyword>
<dbReference type="InterPro" id="IPR033905">
    <property type="entry name" value="Secretory_peroxidase"/>
</dbReference>
<keyword evidence="11 17" id="KW-0408">Iron</keyword>
<dbReference type="Pfam" id="PF00141">
    <property type="entry name" value="peroxidase"/>
    <property type="match status" value="2"/>
</dbReference>
<dbReference type="GO" id="GO:0020037">
    <property type="term" value="F:heme binding"/>
    <property type="evidence" value="ECO:0007669"/>
    <property type="project" value="InterPro"/>
</dbReference>
<evidence type="ECO:0000256" key="15">
    <source>
        <dbReference type="PIRSR" id="PIRSR600823-1"/>
    </source>
</evidence>
<feature type="disulfide bond" evidence="19">
    <location>
        <begin position="786"/>
        <end position="815"/>
    </location>
</feature>
<dbReference type="GO" id="GO:0005576">
    <property type="term" value="C:extracellular region"/>
    <property type="evidence" value="ECO:0007669"/>
    <property type="project" value="UniProtKB-SubCell"/>
</dbReference>
<dbReference type="Gene3D" id="1.10.420.10">
    <property type="entry name" value="Peroxidase, domain 2"/>
    <property type="match status" value="2"/>
</dbReference>
<feature type="compositionally biased region" description="Pro residues" evidence="20">
    <location>
        <begin position="22"/>
        <end position="64"/>
    </location>
</feature>
<feature type="binding site" evidence="17">
    <location>
        <position position="650"/>
    </location>
    <ligand>
        <name>Ca(2+)</name>
        <dbReference type="ChEBI" id="CHEBI:29108"/>
        <label>1</label>
    </ligand>
</feature>
<feature type="binding site" description="axial binding residue" evidence="17">
    <location>
        <position position="779"/>
    </location>
    <ligand>
        <name>heme b</name>
        <dbReference type="ChEBI" id="CHEBI:60344"/>
    </ligand>
    <ligandPart>
        <name>Fe</name>
        <dbReference type="ChEBI" id="CHEBI:18248"/>
    </ligandPart>
</feature>
<evidence type="ECO:0000256" key="5">
    <source>
        <dbReference type="ARBA" id="ARBA00022525"/>
    </source>
</evidence>
<feature type="compositionally biased region" description="Pro residues" evidence="20">
    <location>
        <begin position="449"/>
        <end position="492"/>
    </location>
</feature>
<feature type="binding site" evidence="17">
    <location>
        <position position="838"/>
    </location>
    <ligand>
        <name>Ca(2+)</name>
        <dbReference type="ChEBI" id="CHEBI:29108"/>
        <label>2</label>
    </ligand>
</feature>
<keyword evidence="13" id="KW-0325">Glycoprotein</keyword>
<dbReference type="InterPro" id="IPR002016">
    <property type="entry name" value="Haem_peroxidase"/>
</dbReference>
<feature type="binding site" evidence="17">
    <location>
        <position position="655"/>
    </location>
    <ligand>
        <name>Ca(2+)</name>
        <dbReference type="ChEBI" id="CHEBI:29108"/>
        <label>1</label>
    </ligand>
</feature>
<dbReference type="PROSITE" id="PS51257">
    <property type="entry name" value="PROKAR_LIPOPROTEIN"/>
    <property type="match status" value="1"/>
</dbReference>
<dbReference type="PROSITE" id="PS00435">
    <property type="entry name" value="PEROXIDASE_1"/>
    <property type="match status" value="2"/>
</dbReference>
<evidence type="ECO:0000256" key="19">
    <source>
        <dbReference type="PIRSR" id="PIRSR600823-5"/>
    </source>
</evidence>
<dbReference type="EC" id="1.11.1.7" evidence="4"/>
<feature type="binding site" evidence="17">
    <location>
        <position position="657"/>
    </location>
    <ligand>
        <name>Ca(2+)</name>
        <dbReference type="ChEBI" id="CHEBI:29108"/>
        <label>1</label>
    </ligand>
</feature>
<keyword evidence="21" id="KW-0732">Signal</keyword>
<evidence type="ECO:0000313" key="24">
    <source>
        <dbReference type="Proteomes" id="UP000636709"/>
    </source>
</evidence>
<evidence type="ECO:0000256" key="9">
    <source>
        <dbReference type="ARBA" id="ARBA00022837"/>
    </source>
</evidence>
<feature type="compositionally biased region" description="Polar residues" evidence="20">
    <location>
        <begin position="431"/>
        <end position="443"/>
    </location>
</feature>
<evidence type="ECO:0000256" key="16">
    <source>
        <dbReference type="PIRSR" id="PIRSR600823-2"/>
    </source>
</evidence>
<sequence>MMAAKHAMIIVMALLSFVSCQAPPPSQPPTYPPPATSPPPPIYPPPSPSPPQPTPTPPPPPTPTPSSDDDAGKKLKGIVKKHVSKADAGMKAGLIRLFFHDCFVRNNDNQTAEKFGIPNFPSLRGYEVIDDAKAELEAACPGKVSCADIVAFAARDASFFLSSGKVSYFAMPAGRYDGSVSLASETLPNLPPPFAGFNQVVNMFAAKGLDVFDMVTLSGAHTVGRSHCSSFSDRLPPNASDMDPAFASELKANCTSANGTDNTVVQDYKTPDEMDNQYYKNVLDHKALFTSDASLTSDFTSNNLVRAYAAIPYLWQRKFEEAMVKMGGVEVKTAANGEIRKTCRVRALQRTFPLRSAPVMLQVDMDDGDQSSSHCSGVSLSLADASVQEAMKQGPRVMAATLPVLTVLALLGSVSCQGRYGDGNPAAAPQRPTTYPPTTSQAHSNPPLSSSPPPPKVPPPLTYPPTSPIPPPPKISPSRPPVYPPPTSPNSPSPKATYPSMSPRAPPPKSSQPSVYPPRSSGSPSPKDPRPPTYPPMRSISPSPKPPKPPVYPPSSLLPPKAPQSPTYPPTSSSSPPPPMAPLSPTYPPASPSTPPPIPSSPPPPTYPPKSPSPPPPMPPPPPSSDDAGKNLMVGYYKNISGLIRLFFHDCFVRGCDASILLDPTGDNPQPEKLGIPNFPSMRGYEVIDAAKAELEATCPGKVSCADIVAFAARDATFFLSGGGISFDMPAGRYDGNVSLAGETLPNLPPPFAGLQQLVKMFADKGLDSFDMVTLSGAHSVGRSHCSSFSWDRLPPSGINSDMDPAFAGELVANCSSAANAGGDNTVVQDDKTPDVLDNEYYQDVLDHRVLFTSDAALVTSNDMASYLVRVYAIFPWLWQQKFAEAMVKMGRIEVKTAANGEIRKTCRVVNSRQ</sequence>
<dbReference type="GO" id="GO:0046872">
    <property type="term" value="F:metal ion binding"/>
    <property type="evidence" value="ECO:0007669"/>
    <property type="project" value="UniProtKB-KW"/>
</dbReference>
<name>A0A835B1U8_9POAL</name>
<evidence type="ECO:0000256" key="20">
    <source>
        <dbReference type="SAM" id="MobiDB-lite"/>
    </source>
</evidence>
<keyword evidence="7" id="KW-0349">Heme</keyword>
<dbReference type="InterPro" id="IPR010255">
    <property type="entry name" value="Haem_peroxidase_sf"/>
</dbReference>
<evidence type="ECO:0000256" key="14">
    <source>
        <dbReference type="ARBA" id="ARBA00023324"/>
    </source>
</evidence>
<keyword evidence="14" id="KW-0376">Hydrogen peroxide</keyword>
<feature type="domain" description="Plant heme peroxidase family profile" evidence="22">
    <location>
        <begin position="85"/>
        <end position="347"/>
    </location>
</feature>
<evidence type="ECO:0000256" key="7">
    <source>
        <dbReference type="ARBA" id="ARBA00022617"/>
    </source>
</evidence>
<feature type="disulfide bond" evidence="19">
    <location>
        <begin position="705"/>
        <end position="907"/>
    </location>
</feature>
<reference evidence="23" key="1">
    <citation type="submission" date="2020-07" db="EMBL/GenBank/DDBJ databases">
        <title>Genome sequence and genetic diversity analysis of an under-domesticated orphan crop, white fonio (Digitaria exilis).</title>
        <authorList>
            <person name="Bennetzen J.L."/>
            <person name="Chen S."/>
            <person name="Ma X."/>
            <person name="Wang X."/>
            <person name="Yssel A.E.J."/>
            <person name="Chaluvadi S.R."/>
            <person name="Johnson M."/>
            <person name="Gangashetty P."/>
            <person name="Hamidou F."/>
            <person name="Sanogo M.D."/>
            <person name="Zwaenepoel A."/>
            <person name="Wallace J."/>
            <person name="Van De Peer Y."/>
            <person name="Van Deynze A."/>
        </authorList>
    </citation>
    <scope>NUCLEOTIDE SEQUENCE</scope>
    <source>
        <tissue evidence="23">Leaves</tissue>
    </source>
</reference>
<protein>
    <recommendedName>
        <fullName evidence="4">peroxidase</fullName>
        <ecNumber evidence="4">1.11.1.7</ecNumber>
    </recommendedName>
</protein>
<comment type="similarity">
    <text evidence="3">Belongs to the peroxidase family. Ascorbate peroxidase subfamily.</text>
</comment>
<dbReference type="Proteomes" id="UP000636709">
    <property type="component" value="Unassembled WGS sequence"/>
</dbReference>
<feature type="chain" id="PRO_5032673469" description="peroxidase" evidence="21">
    <location>
        <begin position="21"/>
        <end position="914"/>
    </location>
</feature>
<evidence type="ECO:0000313" key="23">
    <source>
        <dbReference type="EMBL" id="KAF8679148.1"/>
    </source>
</evidence>
<feature type="signal peptide" evidence="21">
    <location>
        <begin position="1"/>
        <end position="20"/>
    </location>
</feature>
<feature type="binding site" evidence="17">
    <location>
        <position position="672"/>
    </location>
    <ligand>
        <name>Ca(2+)</name>
        <dbReference type="ChEBI" id="CHEBI:29108"/>
        <label>1</label>
    </ligand>
</feature>
<feature type="site" description="Transition state stabilizer" evidence="18">
    <location>
        <position position="645"/>
    </location>
</feature>
<feature type="binding site" evidence="17">
    <location>
        <position position="653"/>
    </location>
    <ligand>
        <name>Ca(2+)</name>
        <dbReference type="ChEBI" id="CHEBI:29108"/>
        <label>1</label>
    </ligand>
</feature>
<feature type="binding site" evidence="17">
    <location>
        <position position="833"/>
    </location>
    <ligand>
        <name>Ca(2+)</name>
        <dbReference type="ChEBI" id="CHEBI:29108"/>
        <label>2</label>
    </ligand>
</feature>
<comment type="caution">
    <text evidence="23">The sequence shown here is derived from an EMBL/GenBank/DDBJ whole genome shotgun (WGS) entry which is preliminary data.</text>
</comment>
<dbReference type="PROSITE" id="PS50873">
    <property type="entry name" value="PEROXIDASE_4"/>
    <property type="match status" value="2"/>
</dbReference>
<evidence type="ECO:0000256" key="12">
    <source>
        <dbReference type="ARBA" id="ARBA00023157"/>
    </source>
</evidence>
<dbReference type="PRINTS" id="PR00461">
    <property type="entry name" value="PLPEROXIDASE"/>
</dbReference>
<dbReference type="OrthoDB" id="2113341at2759"/>
<feature type="compositionally biased region" description="Pro residues" evidence="20">
    <location>
        <begin position="543"/>
        <end position="624"/>
    </location>
</feature>
<dbReference type="PRINTS" id="PR00458">
    <property type="entry name" value="PEROXIDASE"/>
</dbReference>